<evidence type="ECO:0000256" key="13">
    <source>
        <dbReference type="ARBA" id="ARBA00023204"/>
    </source>
</evidence>
<dbReference type="EMBL" id="JASSZA010000023">
    <property type="protein sequence ID" value="KAK2083449.1"/>
    <property type="molecule type" value="Genomic_DNA"/>
</dbReference>
<keyword evidence="11" id="KW-0779">Telomere</keyword>
<comment type="subunit">
    <text evidence="17">Interacts with DAXX to form the chromatin remodeling complex ATRX:DAXX. Probably binds EZH2. Binds annexin V in a calcium and phosphatidylcholine/phosphatidylserine-dependent manner. Interacts directly with CBX5 via the PxVxL motif. Interacts with RAD50, MRE11 and NBN; indicative for an association with the MRN complex. Interacts with histone MACROH2A1. Interacts with histone H3 peptides methylated at 'Lys-10' with preferences H3K9me3 &gt; H3K9me2 &gt; H3K9me1. Interacts with histone H3 peptides unmethylated at 'Lys-5' (H3K4me0). Interacts with MECP2, SMC1 and SMC3. Interacts with SETDB1, TRIM28 and ZNF274.</text>
</comment>
<evidence type="ECO:0000256" key="17">
    <source>
        <dbReference type="ARBA" id="ARBA00046653"/>
    </source>
</evidence>
<evidence type="ECO:0000256" key="4">
    <source>
        <dbReference type="ARBA" id="ARBA00012551"/>
    </source>
</evidence>
<dbReference type="PANTHER" id="PTHR46357">
    <property type="entry name" value="TRANSCRIPTIONAL REGULATOR ATRX"/>
    <property type="match status" value="1"/>
</dbReference>
<gene>
    <name evidence="21" type="ORF">P7K49_038685</name>
</gene>
<name>A0ABQ9TFG0_SAGOE</name>
<keyword evidence="6" id="KW-0547">Nucleotide-binding</keyword>
<evidence type="ECO:0000256" key="10">
    <source>
        <dbReference type="ARBA" id="ARBA00022840"/>
    </source>
</evidence>
<sequence>MNLSEAQVQALALSRQASQELDVKRREAIYNDVLTKQQMLISCVQRILMNRRLQQQYNQQQQQQMTYQQATLGHLMMPKPPNLIMNPSNYQQIDMRGMYQPVAGGMQPPPLQRAPPPMRSKNPGPSQGKSM</sequence>
<feature type="domain" description="ATRX C-terminal" evidence="20">
    <location>
        <begin position="2"/>
        <end position="55"/>
    </location>
</feature>
<keyword evidence="12" id="KW-0238">DNA-binding</keyword>
<keyword evidence="22" id="KW-1185">Reference proteome</keyword>
<evidence type="ECO:0000256" key="6">
    <source>
        <dbReference type="ARBA" id="ARBA00022741"/>
    </source>
</evidence>
<keyword evidence="13" id="KW-0234">DNA repair</keyword>
<dbReference type="Pfam" id="PF26143">
    <property type="entry name" value="ATRX_C"/>
    <property type="match status" value="1"/>
</dbReference>
<evidence type="ECO:0000256" key="19">
    <source>
        <dbReference type="SAM" id="MobiDB-lite"/>
    </source>
</evidence>
<keyword evidence="14" id="KW-0539">Nucleus</keyword>
<dbReference type="EC" id="3.6.4.12" evidence="4"/>
<feature type="compositionally biased region" description="Pro residues" evidence="19">
    <location>
        <begin position="107"/>
        <end position="118"/>
    </location>
</feature>
<keyword evidence="8" id="KW-0378">Hydrolase</keyword>
<evidence type="ECO:0000256" key="12">
    <source>
        <dbReference type="ARBA" id="ARBA00023125"/>
    </source>
</evidence>
<keyword evidence="7" id="KW-0227">DNA damage</keyword>
<evidence type="ECO:0000256" key="15">
    <source>
        <dbReference type="ARBA" id="ARBA00031106"/>
    </source>
</evidence>
<proteinExistence type="inferred from homology"/>
<dbReference type="InterPro" id="IPR052131">
    <property type="entry name" value="ATRX_domain-containing"/>
</dbReference>
<evidence type="ECO:0000259" key="20">
    <source>
        <dbReference type="Pfam" id="PF26143"/>
    </source>
</evidence>
<comment type="subcellular location">
    <subcellularLocation>
        <location evidence="2">Chromosome</location>
        <location evidence="2">Telomere</location>
    </subcellularLocation>
    <subcellularLocation>
        <location evidence="1">Nucleus</location>
    </subcellularLocation>
</comment>
<evidence type="ECO:0000256" key="5">
    <source>
        <dbReference type="ARBA" id="ARBA00016932"/>
    </source>
</evidence>
<keyword evidence="11" id="KW-0158">Chromosome</keyword>
<comment type="similarity">
    <text evidence="3">Belongs to the SNF2/RAD54 helicase family.</text>
</comment>
<feature type="region of interest" description="Disordered" evidence="19">
    <location>
        <begin position="100"/>
        <end position="131"/>
    </location>
</feature>
<evidence type="ECO:0000256" key="16">
    <source>
        <dbReference type="ARBA" id="ARBA00043074"/>
    </source>
</evidence>
<dbReference type="Proteomes" id="UP001266305">
    <property type="component" value="Unassembled WGS sequence"/>
</dbReference>
<evidence type="ECO:0000256" key="9">
    <source>
        <dbReference type="ARBA" id="ARBA00022806"/>
    </source>
</evidence>
<evidence type="ECO:0000313" key="21">
    <source>
        <dbReference type="EMBL" id="KAK2083449.1"/>
    </source>
</evidence>
<evidence type="ECO:0000313" key="22">
    <source>
        <dbReference type="Proteomes" id="UP001266305"/>
    </source>
</evidence>
<comment type="caution">
    <text evidence="21">The sequence shown here is derived from an EMBL/GenBank/DDBJ whole genome shotgun (WGS) entry which is preliminary data.</text>
</comment>
<organism evidence="21 22">
    <name type="scientific">Saguinus oedipus</name>
    <name type="common">Cotton-top tamarin</name>
    <name type="synonym">Oedipomidas oedipus</name>
    <dbReference type="NCBI Taxonomy" id="9490"/>
    <lineage>
        <taxon>Eukaryota</taxon>
        <taxon>Metazoa</taxon>
        <taxon>Chordata</taxon>
        <taxon>Craniata</taxon>
        <taxon>Vertebrata</taxon>
        <taxon>Euteleostomi</taxon>
        <taxon>Mammalia</taxon>
        <taxon>Eutheria</taxon>
        <taxon>Euarchontoglires</taxon>
        <taxon>Primates</taxon>
        <taxon>Haplorrhini</taxon>
        <taxon>Platyrrhini</taxon>
        <taxon>Cebidae</taxon>
        <taxon>Callitrichinae</taxon>
        <taxon>Saguinus</taxon>
    </lineage>
</organism>
<evidence type="ECO:0000256" key="1">
    <source>
        <dbReference type="ARBA" id="ARBA00004123"/>
    </source>
</evidence>
<accession>A0ABQ9TFG0</accession>
<evidence type="ECO:0000256" key="2">
    <source>
        <dbReference type="ARBA" id="ARBA00004574"/>
    </source>
</evidence>
<protein>
    <recommendedName>
        <fullName evidence="5">Transcriptional regulator ATRX</fullName>
        <ecNumber evidence="4">3.6.4.12</ecNumber>
    </recommendedName>
    <alternativeName>
        <fullName evidence="15">ATP-dependent helicase ATRX</fullName>
    </alternativeName>
    <alternativeName>
        <fullName evidence="16">X-linked nuclear protein</fullName>
    </alternativeName>
</protein>
<dbReference type="PANTHER" id="PTHR46357:SF1">
    <property type="entry name" value="TRANSCRIPTIONAL REGULATOR ATRX"/>
    <property type="match status" value="1"/>
</dbReference>
<keyword evidence="10" id="KW-0067">ATP-binding</keyword>
<dbReference type="InterPro" id="IPR058901">
    <property type="entry name" value="ATRX_C"/>
</dbReference>
<reference evidence="21 22" key="1">
    <citation type="submission" date="2023-05" db="EMBL/GenBank/DDBJ databases">
        <title>B98-5 Cell Line De Novo Hybrid Assembly: An Optical Mapping Approach.</title>
        <authorList>
            <person name="Kananen K."/>
            <person name="Auerbach J.A."/>
            <person name="Kautto E."/>
            <person name="Blachly J.S."/>
        </authorList>
    </citation>
    <scope>NUCLEOTIDE SEQUENCE [LARGE SCALE GENOMIC DNA]</scope>
    <source>
        <strain evidence="21">B95-8</strain>
        <tissue evidence="21">Cell line</tissue>
    </source>
</reference>
<evidence type="ECO:0000256" key="8">
    <source>
        <dbReference type="ARBA" id="ARBA00022801"/>
    </source>
</evidence>
<comment type="catalytic activity">
    <reaction evidence="18">
        <text>ATP + H2O = ADP + phosphate + H(+)</text>
        <dbReference type="Rhea" id="RHEA:13065"/>
        <dbReference type="ChEBI" id="CHEBI:15377"/>
        <dbReference type="ChEBI" id="CHEBI:15378"/>
        <dbReference type="ChEBI" id="CHEBI:30616"/>
        <dbReference type="ChEBI" id="CHEBI:43474"/>
        <dbReference type="ChEBI" id="CHEBI:456216"/>
        <dbReference type="EC" id="3.6.4.12"/>
    </reaction>
</comment>
<keyword evidence="9" id="KW-0347">Helicase</keyword>
<evidence type="ECO:0000256" key="11">
    <source>
        <dbReference type="ARBA" id="ARBA00022895"/>
    </source>
</evidence>
<evidence type="ECO:0000256" key="14">
    <source>
        <dbReference type="ARBA" id="ARBA00023242"/>
    </source>
</evidence>
<evidence type="ECO:0000256" key="3">
    <source>
        <dbReference type="ARBA" id="ARBA00007025"/>
    </source>
</evidence>
<evidence type="ECO:0000256" key="18">
    <source>
        <dbReference type="ARBA" id="ARBA00047995"/>
    </source>
</evidence>
<evidence type="ECO:0000256" key="7">
    <source>
        <dbReference type="ARBA" id="ARBA00022763"/>
    </source>
</evidence>